<dbReference type="Proteomes" id="UP000535838">
    <property type="component" value="Unassembled WGS sequence"/>
</dbReference>
<dbReference type="SUPFAM" id="SSF55874">
    <property type="entry name" value="ATPase domain of HSP90 chaperone/DNA topoisomerase II/histidine kinase"/>
    <property type="match status" value="1"/>
</dbReference>
<evidence type="ECO:0000256" key="1">
    <source>
        <dbReference type="ARBA" id="ARBA00004651"/>
    </source>
</evidence>
<organism evidence="14 15">
    <name type="scientific">Cohnella thailandensis</name>
    <dbReference type="NCBI Taxonomy" id="557557"/>
    <lineage>
        <taxon>Bacteria</taxon>
        <taxon>Bacillati</taxon>
        <taxon>Bacillota</taxon>
        <taxon>Bacilli</taxon>
        <taxon>Bacillales</taxon>
        <taxon>Paenibacillaceae</taxon>
        <taxon>Cohnella</taxon>
    </lineage>
</organism>
<dbReference type="PANTHER" id="PTHR34220">
    <property type="entry name" value="SENSOR HISTIDINE KINASE YPDA"/>
    <property type="match status" value="1"/>
</dbReference>
<keyword evidence="8" id="KW-0067">ATP-binding</keyword>
<dbReference type="InterPro" id="IPR036890">
    <property type="entry name" value="HATPase_C_sf"/>
</dbReference>
<evidence type="ECO:0000256" key="5">
    <source>
        <dbReference type="ARBA" id="ARBA00022692"/>
    </source>
</evidence>
<keyword evidence="4" id="KW-0808">Transferase</keyword>
<keyword evidence="9 12" id="KW-1133">Transmembrane helix</keyword>
<dbReference type="GO" id="GO:0000155">
    <property type="term" value="F:phosphorelay sensor kinase activity"/>
    <property type="evidence" value="ECO:0007669"/>
    <property type="project" value="InterPro"/>
</dbReference>
<evidence type="ECO:0000313" key="14">
    <source>
        <dbReference type="EMBL" id="MBB6636066.1"/>
    </source>
</evidence>
<evidence type="ECO:0000256" key="12">
    <source>
        <dbReference type="SAM" id="Phobius"/>
    </source>
</evidence>
<keyword evidence="15" id="KW-1185">Reference proteome</keyword>
<evidence type="ECO:0000256" key="8">
    <source>
        <dbReference type="ARBA" id="ARBA00022840"/>
    </source>
</evidence>
<keyword evidence="3" id="KW-0597">Phosphoprotein</keyword>
<dbReference type="PANTHER" id="PTHR34220:SF11">
    <property type="entry name" value="SENSOR PROTEIN KINASE HPTS"/>
    <property type="match status" value="1"/>
</dbReference>
<gene>
    <name evidence="14" type="ORF">H7B67_18250</name>
</gene>
<evidence type="ECO:0000256" key="10">
    <source>
        <dbReference type="ARBA" id="ARBA00023012"/>
    </source>
</evidence>
<evidence type="ECO:0000256" key="4">
    <source>
        <dbReference type="ARBA" id="ARBA00022679"/>
    </source>
</evidence>
<evidence type="ECO:0000256" key="11">
    <source>
        <dbReference type="ARBA" id="ARBA00023136"/>
    </source>
</evidence>
<feature type="transmembrane region" description="Helical" evidence="12">
    <location>
        <begin position="12"/>
        <end position="30"/>
    </location>
</feature>
<accession>A0A841SZL0</accession>
<keyword evidence="7 14" id="KW-0418">Kinase</keyword>
<keyword evidence="11 12" id="KW-0472">Membrane</keyword>
<reference evidence="14 15" key="1">
    <citation type="submission" date="2020-08" db="EMBL/GenBank/DDBJ databases">
        <title>Cohnella phylogeny.</title>
        <authorList>
            <person name="Dunlap C."/>
        </authorList>
    </citation>
    <scope>NUCLEOTIDE SEQUENCE [LARGE SCALE GENOMIC DNA]</scope>
    <source>
        <strain evidence="14 15">DSM 25241</strain>
    </source>
</reference>
<keyword evidence="5 12" id="KW-0812">Transmembrane</keyword>
<dbReference type="Gene3D" id="6.10.340.10">
    <property type="match status" value="1"/>
</dbReference>
<dbReference type="GO" id="GO:0005524">
    <property type="term" value="F:ATP binding"/>
    <property type="evidence" value="ECO:0007669"/>
    <property type="project" value="UniProtKB-KW"/>
</dbReference>
<keyword evidence="10" id="KW-0902">Two-component regulatory system</keyword>
<evidence type="ECO:0000259" key="13">
    <source>
        <dbReference type="Pfam" id="PF06580"/>
    </source>
</evidence>
<evidence type="ECO:0000256" key="2">
    <source>
        <dbReference type="ARBA" id="ARBA00022475"/>
    </source>
</evidence>
<keyword evidence="6" id="KW-0547">Nucleotide-binding</keyword>
<dbReference type="AlphaFoldDB" id="A0A841SZL0"/>
<evidence type="ECO:0000256" key="7">
    <source>
        <dbReference type="ARBA" id="ARBA00022777"/>
    </source>
</evidence>
<keyword evidence="2" id="KW-1003">Cell membrane</keyword>
<protein>
    <submittedName>
        <fullName evidence="14">Histidine kinase</fullName>
    </submittedName>
</protein>
<dbReference type="Gene3D" id="3.30.565.10">
    <property type="entry name" value="Histidine kinase-like ATPase, C-terminal domain"/>
    <property type="match status" value="1"/>
</dbReference>
<evidence type="ECO:0000313" key="15">
    <source>
        <dbReference type="Proteomes" id="UP000535838"/>
    </source>
</evidence>
<evidence type="ECO:0000256" key="9">
    <source>
        <dbReference type="ARBA" id="ARBA00022989"/>
    </source>
</evidence>
<comment type="subcellular location">
    <subcellularLocation>
        <location evidence="1">Cell membrane</location>
        <topology evidence="1">Multi-pass membrane protein</topology>
    </subcellularLocation>
</comment>
<feature type="domain" description="Signal transduction histidine kinase internal region" evidence="13">
    <location>
        <begin position="387"/>
        <end position="466"/>
    </location>
</feature>
<dbReference type="Pfam" id="PF06580">
    <property type="entry name" value="His_kinase"/>
    <property type="match status" value="1"/>
</dbReference>
<sequence length="602" mass="68775">MRRLGIRSRLFFSITLVVSFVIAALSVFFYDKLSSILWERSLESSRQMLQRVDASLTQALRDLDRISAQVIYNPDFQNRFQEAFVEPESFEALDRKKSFETTLSTLNGPSFIAEQINVFNLEGDMISYGLKIDPYPDLKDRILETDWVRPTEAKGGDKILNPPHRDTWFKSGELVFSLSRLFPYASSDSPQFVEVQQRYDKLEEIVGDALSQTHNELYIFDDQGRLFYPAAEKAGSLPFDWADIPNLSPGVFHSMTEKKNGQSYVLGWLRSAPFGMTIVAAQPRHVLLSPVKDLRNVVLTVTIAAGLFALLVAYAVASTIASPLRLILRDMKRWDLEQFHLKNNRSRAYSKASFEIRELHDGFVSMKQRLHHSIEQRIEAERRESLANLQALRRQLQPHFVYNTLSSIGILAENEGAPMAADMTFRMMRMMEYISRQEDDTTRLAEELSFTENYLELMKLRYQENFRYEVKTDDSLLGVSFPKFVLQPLVENSFAHGFKEVYPPWVVRIDCVPLSYGVWTLRIADNGSGFSPEALDRVRSFAEELKAGRPDGLERLAARGFGGLGIENAMTRLHLFYGGDVAFSVRNLEEGMELLITIGKEG</sequence>
<dbReference type="InterPro" id="IPR010559">
    <property type="entry name" value="Sig_transdc_His_kin_internal"/>
</dbReference>
<dbReference type="EMBL" id="JACJVQ010000016">
    <property type="protein sequence ID" value="MBB6636066.1"/>
    <property type="molecule type" value="Genomic_DNA"/>
</dbReference>
<comment type="caution">
    <text evidence="14">The sequence shown here is derived from an EMBL/GenBank/DDBJ whole genome shotgun (WGS) entry which is preliminary data.</text>
</comment>
<name>A0A841SZL0_9BACL</name>
<dbReference type="GO" id="GO:0005886">
    <property type="term" value="C:plasma membrane"/>
    <property type="evidence" value="ECO:0007669"/>
    <property type="project" value="UniProtKB-SubCell"/>
</dbReference>
<proteinExistence type="predicted"/>
<evidence type="ECO:0000256" key="3">
    <source>
        <dbReference type="ARBA" id="ARBA00022553"/>
    </source>
</evidence>
<evidence type="ECO:0000256" key="6">
    <source>
        <dbReference type="ARBA" id="ARBA00022741"/>
    </source>
</evidence>
<dbReference type="RefSeq" id="WP_185121301.1">
    <property type="nucleotide sequence ID" value="NZ_JACJVQ010000016.1"/>
</dbReference>
<dbReference type="InterPro" id="IPR050640">
    <property type="entry name" value="Bact_2-comp_sensor_kinase"/>
</dbReference>
<feature type="transmembrane region" description="Helical" evidence="12">
    <location>
        <begin position="297"/>
        <end position="324"/>
    </location>
</feature>